<protein>
    <recommendedName>
        <fullName evidence="4">SoxXA-binding protein</fullName>
    </recommendedName>
</protein>
<evidence type="ECO:0008006" key="4">
    <source>
        <dbReference type="Google" id="ProtNLM"/>
    </source>
</evidence>
<feature type="chain" id="PRO_5031355291" description="SoxXA-binding protein" evidence="1">
    <location>
        <begin position="21"/>
        <end position="140"/>
    </location>
</feature>
<dbReference type="RefSeq" id="WP_007020364.1">
    <property type="nucleotide sequence ID" value="NZ_CH724125.1"/>
</dbReference>
<keyword evidence="3" id="KW-1185">Reference proteome</keyword>
<dbReference type="OrthoDB" id="6089841at2"/>
<evidence type="ECO:0000256" key="1">
    <source>
        <dbReference type="SAM" id="SignalP"/>
    </source>
</evidence>
<reference evidence="2 3" key="1">
    <citation type="submission" date="2006-02" db="EMBL/GenBank/DDBJ databases">
        <authorList>
            <person name="Pinhassi J."/>
            <person name="Pedros-Alio C."/>
            <person name="Ferriera S."/>
            <person name="Johnson J."/>
            <person name="Kravitz S."/>
            <person name="Halpern A."/>
            <person name="Remington K."/>
            <person name="Beeson K."/>
            <person name="Tran B."/>
            <person name="Rogers Y.-H."/>
            <person name="Friedman R."/>
            <person name="Venter J.C."/>
        </authorList>
    </citation>
    <scope>NUCLEOTIDE SEQUENCE [LARGE SCALE GENOMIC DNA]</scope>
    <source>
        <strain evidence="2 3">MED92</strain>
    </source>
</reference>
<gene>
    <name evidence="2" type="ORF">MED92_13493</name>
</gene>
<name>A0A7U8C389_NEPCE</name>
<dbReference type="EMBL" id="AAOW01000014">
    <property type="protein sequence ID" value="EAR60692.1"/>
    <property type="molecule type" value="Genomic_DNA"/>
</dbReference>
<comment type="caution">
    <text evidence="2">The sequence shown here is derived from an EMBL/GenBank/DDBJ whole genome shotgun (WGS) entry which is preliminary data.</text>
</comment>
<sequence length="140" mass="15553">MKKSLIIAAALALAPTFAAAESFQEAFEMNRAMYGTDHTFAWNGKQYTTTHEEEVEARVKPTKANAEALIAKAEAKNKEVAELGFEWKLTRGIIKDAKAAVAEGEYQKALDLAAQAKYHARIGIAQYHYAQKNWHLSVPQ</sequence>
<evidence type="ECO:0000313" key="2">
    <source>
        <dbReference type="EMBL" id="EAR60692.1"/>
    </source>
</evidence>
<feature type="signal peptide" evidence="1">
    <location>
        <begin position="1"/>
        <end position="20"/>
    </location>
</feature>
<dbReference type="Proteomes" id="UP000002171">
    <property type="component" value="Unassembled WGS sequence"/>
</dbReference>
<keyword evidence="1" id="KW-0732">Signal</keyword>
<accession>A0A7U8C389</accession>
<dbReference type="Gene3D" id="1.20.1270.390">
    <property type="match status" value="1"/>
</dbReference>
<organism evidence="2 3">
    <name type="scientific">Neptuniibacter caesariensis</name>
    <dbReference type="NCBI Taxonomy" id="207954"/>
    <lineage>
        <taxon>Bacteria</taxon>
        <taxon>Pseudomonadati</taxon>
        <taxon>Pseudomonadota</taxon>
        <taxon>Gammaproteobacteria</taxon>
        <taxon>Oceanospirillales</taxon>
        <taxon>Oceanospirillaceae</taxon>
        <taxon>Neptuniibacter</taxon>
    </lineage>
</organism>
<proteinExistence type="predicted"/>
<dbReference type="AlphaFoldDB" id="A0A7U8C389"/>
<evidence type="ECO:0000313" key="3">
    <source>
        <dbReference type="Proteomes" id="UP000002171"/>
    </source>
</evidence>